<accession>A0A1F5Y124</accession>
<dbReference type="PANTHER" id="PTHR43811:SF19">
    <property type="entry name" value="39 KDA FK506-BINDING NUCLEAR PROTEIN"/>
    <property type="match status" value="1"/>
</dbReference>
<evidence type="ECO:0000256" key="2">
    <source>
        <dbReference type="ARBA" id="ARBA00006577"/>
    </source>
</evidence>
<dbReference type="GO" id="GO:0003755">
    <property type="term" value="F:peptidyl-prolyl cis-trans isomerase activity"/>
    <property type="evidence" value="ECO:0007669"/>
    <property type="project" value="UniProtKB-UniRule"/>
</dbReference>
<dbReference type="PROSITE" id="PS50059">
    <property type="entry name" value="FKBP_PPIASE"/>
    <property type="match status" value="1"/>
</dbReference>
<comment type="catalytic activity">
    <reaction evidence="1 5 6">
        <text>[protein]-peptidylproline (omega=180) = [protein]-peptidylproline (omega=0)</text>
        <dbReference type="Rhea" id="RHEA:16237"/>
        <dbReference type="Rhea" id="RHEA-COMP:10747"/>
        <dbReference type="Rhea" id="RHEA-COMP:10748"/>
        <dbReference type="ChEBI" id="CHEBI:83833"/>
        <dbReference type="ChEBI" id="CHEBI:83834"/>
        <dbReference type="EC" id="5.2.1.8"/>
    </reaction>
</comment>
<keyword evidence="4 5" id="KW-0413">Isomerase</keyword>
<evidence type="ECO:0000256" key="3">
    <source>
        <dbReference type="ARBA" id="ARBA00023110"/>
    </source>
</evidence>
<proteinExistence type="inferred from homology"/>
<dbReference type="EMBL" id="MFIQ01000003">
    <property type="protein sequence ID" value="OGF93829.1"/>
    <property type="molecule type" value="Genomic_DNA"/>
</dbReference>
<dbReference type="FunFam" id="3.10.50.40:FF:000006">
    <property type="entry name" value="Peptidyl-prolyl cis-trans isomerase"/>
    <property type="match status" value="1"/>
</dbReference>
<dbReference type="Proteomes" id="UP000178894">
    <property type="component" value="Unassembled WGS sequence"/>
</dbReference>
<evidence type="ECO:0000256" key="4">
    <source>
        <dbReference type="ARBA" id="ARBA00023235"/>
    </source>
</evidence>
<dbReference type="InterPro" id="IPR001179">
    <property type="entry name" value="PPIase_FKBP_dom"/>
</dbReference>
<dbReference type="Gene3D" id="3.10.50.40">
    <property type="match status" value="1"/>
</dbReference>
<sequence length="108" mass="11701">MENAFKIETLKEGAGAAAKNGDKVSVHYVGTLTDGKKFDSSRDKGVPFEFTLGSGYVIKGWDEGVLGMKTGELRKLTIPPELGYGERGQGPIPPNSMLIFEIELLKIN</sequence>
<dbReference type="PANTHER" id="PTHR43811">
    <property type="entry name" value="FKBP-TYPE PEPTIDYL-PROLYL CIS-TRANS ISOMERASE FKPA"/>
    <property type="match status" value="1"/>
</dbReference>
<evidence type="ECO:0000256" key="1">
    <source>
        <dbReference type="ARBA" id="ARBA00000971"/>
    </source>
</evidence>
<evidence type="ECO:0000259" key="7">
    <source>
        <dbReference type="PROSITE" id="PS50059"/>
    </source>
</evidence>
<dbReference type="SUPFAM" id="SSF54534">
    <property type="entry name" value="FKBP-like"/>
    <property type="match status" value="1"/>
</dbReference>
<name>A0A1F5Y124_9BACT</name>
<comment type="similarity">
    <text evidence="2 6">Belongs to the FKBP-type PPIase family.</text>
</comment>
<evidence type="ECO:0000256" key="6">
    <source>
        <dbReference type="RuleBase" id="RU003915"/>
    </source>
</evidence>
<dbReference type="AlphaFoldDB" id="A0A1F5Y124"/>
<reference evidence="8 9" key="1">
    <citation type="journal article" date="2016" name="Nat. Commun.">
        <title>Thousands of microbial genomes shed light on interconnected biogeochemical processes in an aquifer system.</title>
        <authorList>
            <person name="Anantharaman K."/>
            <person name="Brown C.T."/>
            <person name="Hug L.A."/>
            <person name="Sharon I."/>
            <person name="Castelle C.J."/>
            <person name="Probst A.J."/>
            <person name="Thomas B.C."/>
            <person name="Singh A."/>
            <person name="Wilkins M.J."/>
            <person name="Karaoz U."/>
            <person name="Brodie E.L."/>
            <person name="Williams K.H."/>
            <person name="Hubbard S.S."/>
            <person name="Banfield J.F."/>
        </authorList>
    </citation>
    <scope>NUCLEOTIDE SEQUENCE [LARGE SCALE GENOMIC DNA]</scope>
</reference>
<dbReference type="InterPro" id="IPR046357">
    <property type="entry name" value="PPIase_dom_sf"/>
</dbReference>
<evidence type="ECO:0000313" key="8">
    <source>
        <dbReference type="EMBL" id="OGF93829.1"/>
    </source>
</evidence>
<comment type="caution">
    <text evidence="8">The sequence shown here is derived from an EMBL/GenBank/DDBJ whole genome shotgun (WGS) entry which is preliminary data.</text>
</comment>
<evidence type="ECO:0000256" key="5">
    <source>
        <dbReference type="PROSITE-ProRule" id="PRU00277"/>
    </source>
</evidence>
<feature type="domain" description="PPIase FKBP-type" evidence="7">
    <location>
        <begin position="21"/>
        <end position="108"/>
    </location>
</feature>
<protein>
    <recommendedName>
        <fullName evidence="6">Peptidyl-prolyl cis-trans isomerase</fullName>
        <ecNumber evidence="6">5.2.1.8</ecNumber>
    </recommendedName>
</protein>
<evidence type="ECO:0000313" key="9">
    <source>
        <dbReference type="Proteomes" id="UP000178894"/>
    </source>
</evidence>
<dbReference type="EC" id="5.2.1.8" evidence="6"/>
<dbReference type="STRING" id="1798364.A3G54_02350"/>
<organism evidence="8 9">
    <name type="scientific">Candidatus Giovannonibacteria bacterium RIFCSPLOWO2_12_FULL_44_15</name>
    <dbReference type="NCBI Taxonomy" id="1798364"/>
    <lineage>
        <taxon>Bacteria</taxon>
        <taxon>Candidatus Giovannoniibacteriota</taxon>
    </lineage>
</organism>
<keyword evidence="3 5" id="KW-0697">Rotamase</keyword>
<gene>
    <name evidence="8" type="ORF">A3G54_02350</name>
</gene>
<dbReference type="Pfam" id="PF00254">
    <property type="entry name" value="FKBP_C"/>
    <property type="match status" value="1"/>
</dbReference>